<organism evidence="1 2">
    <name type="scientific">Paraglaciecola chathamensis S18K6</name>
    <dbReference type="NCBI Taxonomy" id="1127672"/>
    <lineage>
        <taxon>Bacteria</taxon>
        <taxon>Pseudomonadati</taxon>
        <taxon>Pseudomonadota</taxon>
        <taxon>Gammaproteobacteria</taxon>
        <taxon>Alteromonadales</taxon>
        <taxon>Alteromonadaceae</taxon>
        <taxon>Paraglaciecola</taxon>
    </lineage>
</organism>
<protein>
    <submittedName>
        <fullName evidence="1">Uncharacterized protein</fullName>
    </submittedName>
</protein>
<proteinExistence type="predicted"/>
<dbReference type="AlphaFoldDB" id="A0AAV3UVP4"/>
<evidence type="ECO:0000313" key="1">
    <source>
        <dbReference type="EMBL" id="GAC09196.1"/>
    </source>
</evidence>
<evidence type="ECO:0000313" key="2">
    <source>
        <dbReference type="Proteomes" id="UP000006320"/>
    </source>
</evidence>
<reference evidence="1 2" key="1">
    <citation type="journal article" date="2017" name="Antonie Van Leeuwenhoek">
        <title>Rhizobium rhizosphaerae sp. nov., a novel species isolated from rice rhizosphere.</title>
        <authorList>
            <person name="Zhao J.J."/>
            <person name="Zhang J."/>
            <person name="Zhang R.J."/>
            <person name="Zhang C.W."/>
            <person name="Yin H.Q."/>
            <person name="Zhang X.X."/>
        </authorList>
    </citation>
    <scope>NUCLEOTIDE SEQUENCE [LARGE SCALE GENOMIC DNA]</scope>
    <source>
        <strain evidence="1 2">S18K6</strain>
    </source>
</reference>
<dbReference type="EMBL" id="BAEM01000020">
    <property type="protein sequence ID" value="GAC09196.1"/>
    <property type="molecule type" value="Genomic_DNA"/>
</dbReference>
<comment type="caution">
    <text evidence="1">The sequence shown here is derived from an EMBL/GenBank/DDBJ whole genome shotgun (WGS) entry which is preliminary data.</text>
</comment>
<name>A0AAV3UVP4_9ALTE</name>
<sequence>MRKLFCAPTAMMRVPPIKNPLIAAVIIVLSLHVLNNLDINEVSGLN</sequence>
<accession>A0AAV3UVP4</accession>
<dbReference type="Proteomes" id="UP000006320">
    <property type="component" value="Unassembled WGS sequence"/>
</dbReference>
<gene>
    <name evidence="1" type="ORF">GCHA_1235</name>
</gene>